<accession>A0ABS8NBI1</accession>
<dbReference type="EMBL" id="JAJKFW010000003">
    <property type="protein sequence ID" value="MCC9640878.1"/>
    <property type="molecule type" value="Genomic_DNA"/>
</dbReference>
<proteinExistence type="inferred from homology"/>
<feature type="domain" description="UDP-N-acetylglucosamine 2-epimerase" evidence="2">
    <location>
        <begin position="25"/>
        <end position="353"/>
    </location>
</feature>
<organism evidence="3 4">
    <name type="scientific">Rhodopirellula halodulae</name>
    <dbReference type="NCBI Taxonomy" id="2894198"/>
    <lineage>
        <taxon>Bacteria</taxon>
        <taxon>Pseudomonadati</taxon>
        <taxon>Planctomycetota</taxon>
        <taxon>Planctomycetia</taxon>
        <taxon>Pirellulales</taxon>
        <taxon>Pirellulaceae</taxon>
        <taxon>Rhodopirellula</taxon>
    </lineage>
</organism>
<dbReference type="CDD" id="cd03786">
    <property type="entry name" value="GTB_UDP-GlcNAc_2-Epimerase"/>
    <property type="match status" value="1"/>
</dbReference>
<dbReference type="NCBIfam" id="TIGR00236">
    <property type="entry name" value="wecB"/>
    <property type="match status" value="1"/>
</dbReference>
<dbReference type="Proteomes" id="UP001430306">
    <property type="component" value="Unassembled WGS sequence"/>
</dbReference>
<evidence type="ECO:0000313" key="3">
    <source>
        <dbReference type="EMBL" id="MCC9640878.1"/>
    </source>
</evidence>
<comment type="caution">
    <text evidence="3">The sequence shown here is derived from an EMBL/GenBank/DDBJ whole genome shotgun (WGS) entry which is preliminary data.</text>
</comment>
<sequence>MKVLTVVGARPQFVKAGVVSKAFAETGIEECLVHTGQHFDERMSAVFFSELNIPHPKYNLGIHSLGHGAMTGRMLENLEELMIAENPACVVVYGDTNSTLAASLAAAKLHIPIAHVEAGLRSYNRRMPEEVNRVMTDHVSSTLFCSSETGRKNLQAEGISQGVHVVGDVMADASRLARTIVQNDPRYIAKAIPEDLKQATFSLLTLHRAENTDNPTRLSEIVAALNQLTQPVLFPIHPRTLEALDKCRLTLNSNVYCVQPLGYLEMTAALTACQRVITDSGGLQKEAYWAKKLCVTLRDETEWIETVEEGWNQLVVARLESIADACLQCETPETSPDSYGDGHSSVRIAAILKTATN</sequence>
<evidence type="ECO:0000313" key="4">
    <source>
        <dbReference type="Proteomes" id="UP001430306"/>
    </source>
</evidence>
<name>A0ABS8NBI1_9BACT</name>
<dbReference type="GO" id="GO:0008761">
    <property type="term" value="F:UDP-N-acetylglucosamine 2-epimerase activity"/>
    <property type="evidence" value="ECO:0007669"/>
    <property type="project" value="UniProtKB-EC"/>
</dbReference>
<dbReference type="Gene3D" id="3.40.50.2000">
    <property type="entry name" value="Glycogen Phosphorylase B"/>
    <property type="match status" value="2"/>
</dbReference>
<dbReference type="SUPFAM" id="SSF53756">
    <property type="entry name" value="UDP-Glycosyltransferase/glycogen phosphorylase"/>
    <property type="match status" value="1"/>
</dbReference>
<dbReference type="InterPro" id="IPR003331">
    <property type="entry name" value="UDP_GlcNAc_Epimerase_2_dom"/>
</dbReference>
<keyword evidence="1 3" id="KW-0413">Isomerase</keyword>
<dbReference type="RefSeq" id="WP_230270612.1">
    <property type="nucleotide sequence ID" value="NZ_JAJKFW010000003.1"/>
</dbReference>
<protein>
    <submittedName>
        <fullName evidence="3">UDP-N-acetylglucosamine 2-epimerase (Non-hydrolyzing)</fullName>
        <ecNumber evidence="3">5.1.3.14</ecNumber>
    </submittedName>
</protein>
<comment type="similarity">
    <text evidence="1">Belongs to the UDP-N-acetylglucosamine 2-epimerase family.</text>
</comment>
<reference evidence="3" key="1">
    <citation type="submission" date="2021-11" db="EMBL/GenBank/DDBJ databases">
        <title>Genome sequence.</title>
        <authorList>
            <person name="Sun Q."/>
        </authorList>
    </citation>
    <scope>NUCLEOTIDE SEQUENCE</scope>
    <source>
        <strain evidence="3">JC740</strain>
    </source>
</reference>
<dbReference type="InterPro" id="IPR029767">
    <property type="entry name" value="WecB-like"/>
</dbReference>
<evidence type="ECO:0000259" key="2">
    <source>
        <dbReference type="Pfam" id="PF02350"/>
    </source>
</evidence>
<dbReference type="EC" id="5.1.3.14" evidence="3"/>
<keyword evidence="4" id="KW-1185">Reference proteome</keyword>
<dbReference type="PANTHER" id="PTHR43174">
    <property type="entry name" value="UDP-N-ACETYLGLUCOSAMINE 2-EPIMERASE"/>
    <property type="match status" value="1"/>
</dbReference>
<dbReference type="PANTHER" id="PTHR43174:SF1">
    <property type="entry name" value="UDP-N-ACETYLGLUCOSAMINE 2-EPIMERASE"/>
    <property type="match status" value="1"/>
</dbReference>
<dbReference type="Pfam" id="PF02350">
    <property type="entry name" value="Epimerase_2"/>
    <property type="match status" value="1"/>
</dbReference>
<gene>
    <name evidence="3" type="primary">wecB</name>
    <name evidence="3" type="ORF">LOC71_01225</name>
</gene>
<evidence type="ECO:0000256" key="1">
    <source>
        <dbReference type="RuleBase" id="RU003513"/>
    </source>
</evidence>